<evidence type="ECO:0000313" key="2">
    <source>
        <dbReference type="EMBL" id="KAF2836693.1"/>
    </source>
</evidence>
<proteinExistence type="predicted"/>
<accession>A0A9P4S5S8</accession>
<dbReference type="AlphaFoldDB" id="A0A9P4S5S8"/>
<organism evidence="2 3">
    <name type="scientific">Patellaria atrata CBS 101060</name>
    <dbReference type="NCBI Taxonomy" id="1346257"/>
    <lineage>
        <taxon>Eukaryota</taxon>
        <taxon>Fungi</taxon>
        <taxon>Dikarya</taxon>
        <taxon>Ascomycota</taxon>
        <taxon>Pezizomycotina</taxon>
        <taxon>Dothideomycetes</taxon>
        <taxon>Dothideomycetes incertae sedis</taxon>
        <taxon>Patellariales</taxon>
        <taxon>Patellariaceae</taxon>
        <taxon>Patellaria</taxon>
    </lineage>
</organism>
<evidence type="ECO:0000313" key="3">
    <source>
        <dbReference type="Proteomes" id="UP000799429"/>
    </source>
</evidence>
<feature type="region of interest" description="Disordered" evidence="1">
    <location>
        <begin position="122"/>
        <end position="141"/>
    </location>
</feature>
<evidence type="ECO:0000256" key="1">
    <source>
        <dbReference type="SAM" id="MobiDB-lite"/>
    </source>
</evidence>
<dbReference type="OrthoDB" id="8962942at2759"/>
<name>A0A9P4S5S8_9PEZI</name>
<dbReference type="Proteomes" id="UP000799429">
    <property type="component" value="Unassembled WGS sequence"/>
</dbReference>
<reference evidence="2" key="1">
    <citation type="journal article" date="2020" name="Stud. Mycol.">
        <title>101 Dothideomycetes genomes: a test case for predicting lifestyles and emergence of pathogens.</title>
        <authorList>
            <person name="Haridas S."/>
            <person name="Albert R."/>
            <person name="Binder M."/>
            <person name="Bloem J."/>
            <person name="Labutti K."/>
            <person name="Salamov A."/>
            <person name="Andreopoulos B."/>
            <person name="Baker S."/>
            <person name="Barry K."/>
            <person name="Bills G."/>
            <person name="Bluhm B."/>
            <person name="Cannon C."/>
            <person name="Castanera R."/>
            <person name="Culley D."/>
            <person name="Daum C."/>
            <person name="Ezra D."/>
            <person name="Gonzalez J."/>
            <person name="Henrissat B."/>
            <person name="Kuo A."/>
            <person name="Liang C."/>
            <person name="Lipzen A."/>
            <person name="Lutzoni F."/>
            <person name="Magnuson J."/>
            <person name="Mondo S."/>
            <person name="Nolan M."/>
            <person name="Ohm R."/>
            <person name="Pangilinan J."/>
            <person name="Park H.-J."/>
            <person name="Ramirez L."/>
            <person name="Alfaro M."/>
            <person name="Sun H."/>
            <person name="Tritt A."/>
            <person name="Yoshinaga Y."/>
            <person name="Zwiers L.-H."/>
            <person name="Turgeon B."/>
            <person name="Goodwin S."/>
            <person name="Spatafora J."/>
            <person name="Crous P."/>
            <person name="Grigoriev I."/>
        </authorList>
    </citation>
    <scope>NUCLEOTIDE SEQUENCE</scope>
    <source>
        <strain evidence="2">CBS 101060</strain>
    </source>
</reference>
<sequence length="219" mass="24047">MFFNQKTSDPDTKDYSYGKPYPYMVATYLLITIRSTVPSLIENLAADTYLKTTLYLAACYDMLGAFIIYLVSNIDRIPDEGLPLKPDHILSLRKDISEVMSYTLEFIRDRWDASISGLAGLHPAARPTPENKGAVDDGSGQKRPLSLPWGNVDVSARGDPIIVAGLRTLALWLRDEDAEGLGEEVVGVMDVLMDLYKGDADADVRLISTEASVVGANDL</sequence>
<dbReference type="Pfam" id="PF05536">
    <property type="entry name" value="Neurochondrin"/>
    <property type="match status" value="1"/>
</dbReference>
<dbReference type="EMBL" id="MU006102">
    <property type="protein sequence ID" value="KAF2836693.1"/>
    <property type="molecule type" value="Genomic_DNA"/>
</dbReference>
<gene>
    <name evidence="2" type="ORF">M501DRAFT_996358</name>
</gene>
<keyword evidence="3" id="KW-1185">Reference proteome</keyword>
<dbReference type="InterPro" id="IPR008709">
    <property type="entry name" value="Neurochondrin"/>
</dbReference>
<comment type="caution">
    <text evidence="2">The sequence shown here is derived from an EMBL/GenBank/DDBJ whole genome shotgun (WGS) entry which is preliminary data.</text>
</comment>
<protein>
    <submittedName>
        <fullName evidence="2">DUF1941-domain-containing protein</fullName>
    </submittedName>
</protein>